<name>A0A2H3DVJ1_ARMGA</name>
<dbReference type="EMBL" id="KZ293653">
    <property type="protein sequence ID" value="PBK94838.1"/>
    <property type="molecule type" value="Genomic_DNA"/>
</dbReference>
<dbReference type="AlphaFoldDB" id="A0A2H3DVJ1"/>
<feature type="region of interest" description="Disordered" evidence="1">
    <location>
        <begin position="116"/>
        <end position="136"/>
    </location>
</feature>
<gene>
    <name evidence="2" type="ORF">ARMGADRAFT_68965</name>
</gene>
<sequence>MGARDLQQSSYDQLSSAAQSQELAALINTLRSNGNYNGTDDRFTDGLAHHRGIPQMAGFRSALGDVDINLGYDNHHPVIGGGVAQARNGFTATEEYILQAHAVGNNLANQRRRPTRLDLSQAQAQCQGEPTDYNAQRQDAYHSPRTMNGSLPALQEEFQSSSAMQQGQNFLRGQSRNGNTHPSNVNGSRLPELLSRLFASVKSQPAY</sequence>
<evidence type="ECO:0000313" key="3">
    <source>
        <dbReference type="Proteomes" id="UP000217790"/>
    </source>
</evidence>
<proteinExistence type="predicted"/>
<dbReference type="OrthoDB" id="271725at2759"/>
<dbReference type="InParanoid" id="A0A2H3DVJ1"/>
<evidence type="ECO:0000256" key="1">
    <source>
        <dbReference type="SAM" id="MobiDB-lite"/>
    </source>
</evidence>
<dbReference type="Proteomes" id="UP000217790">
    <property type="component" value="Unassembled WGS sequence"/>
</dbReference>
<reference evidence="3" key="1">
    <citation type="journal article" date="2017" name="Nat. Ecol. Evol.">
        <title>Genome expansion and lineage-specific genetic innovations in the forest pathogenic fungi Armillaria.</title>
        <authorList>
            <person name="Sipos G."/>
            <person name="Prasanna A.N."/>
            <person name="Walter M.C."/>
            <person name="O'Connor E."/>
            <person name="Balint B."/>
            <person name="Krizsan K."/>
            <person name="Kiss B."/>
            <person name="Hess J."/>
            <person name="Varga T."/>
            <person name="Slot J."/>
            <person name="Riley R."/>
            <person name="Boka B."/>
            <person name="Rigling D."/>
            <person name="Barry K."/>
            <person name="Lee J."/>
            <person name="Mihaltcheva S."/>
            <person name="LaButti K."/>
            <person name="Lipzen A."/>
            <person name="Waldron R."/>
            <person name="Moloney N.M."/>
            <person name="Sperisen C."/>
            <person name="Kredics L."/>
            <person name="Vagvoelgyi C."/>
            <person name="Patrignani A."/>
            <person name="Fitzpatrick D."/>
            <person name="Nagy I."/>
            <person name="Doyle S."/>
            <person name="Anderson J.B."/>
            <person name="Grigoriev I.V."/>
            <person name="Gueldener U."/>
            <person name="Muensterkoetter M."/>
            <person name="Nagy L.G."/>
        </authorList>
    </citation>
    <scope>NUCLEOTIDE SEQUENCE [LARGE SCALE GENOMIC DNA]</scope>
    <source>
        <strain evidence="3">Ar21-2</strain>
    </source>
</reference>
<keyword evidence="3" id="KW-1185">Reference proteome</keyword>
<accession>A0A2H3DVJ1</accession>
<protein>
    <submittedName>
        <fullName evidence="2">Uncharacterized protein</fullName>
    </submittedName>
</protein>
<organism evidence="2 3">
    <name type="scientific">Armillaria gallica</name>
    <name type="common">Bulbous honey fungus</name>
    <name type="synonym">Armillaria bulbosa</name>
    <dbReference type="NCBI Taxonomy" id="47427"/>
    <lineage>
        <taxon>Eukaryota</taxon>
        <taxon>Fungi</taxon>
        <taxon>Dikarya</taxon>
        <taxon>Basidiomycota</taxon>
        <taxon>Agaricomycotina</taxon>
        <taxon>Agaricomycetes</taxon>
        <taxon>Agaricomycetidae</taxon>
        <taxon>Agaricales</taxon>
        <taxon>Marasmiineae</taxon>
        <taxon>Physalacriaceae</taxon>
        <taxon>Armillaria</taxon>
    </lineage>
</organism>
<evidence type="ECO:0000313" key="2">
    <source>
        <dbReference type="EMBL" id="PBK94838.1"/>
    </source>
</evidence>
<feature type="compositionally biased region" description="Polar residues" evidence="1">
    <location>
        <begin position="118"/>
        <end position="136"/>
    </location>
</feature>
<dbReference type="OMA" id="ILSIGNW"/>